<name>A0ABD3S0C1_9LAMI</name>
<evidence type="ECO:0000313" key="3">
    <source>
        <dbReference type="EMBL" id="KAL3817939.1"/>
    </source>
</evidence>
<proteinExistence type="predicted"/>
<comment type="caution">
    <text evidence="3">The sequence shown here is derived from an EMBL/GenBank/DDBJ whole genome shotgun (WGS) entry which is preliminary data.</text>
</comment>
<keyword evidence="2" id="KW-0067">ATP-binding</keyword>
<dbReference type="SUPFAM" id="SSF56112">
    <property type="entry name" value="Protein kinase-like (PK-like)"/>
    <property type="match status" value="1"/>
</dbReference>
<sequence length="162" mass="18294">MQVCTMVQETLGYLEPEYLQTSQLNEKSDLLVELLTGQNVIRFNKPEAERSLANYFLYAVQENRLVEGLEPRVVEEGTVELLQSVADIARCCLSLKGEERPNMKQVAIELEGLRNMGVGRHFSPWDGEELHYGEETVYLLGEGAENHDSIRNQAVMPIPAGR</sequence>
<keyword evidence="1" id="KW-0547">Nucleotide-binding</keyword>
<dbReference type="EMBL" id="JBJXBP010000007">
    <property type="protein sequence ID" value="KAL3817939.1"/>
    <property type="molecule type" value="Genomic_DNA"/>
</dbReference>
<gene>
    <name evidence="3" type="ORF">ACJIZ3_003844</name>
</gene>
<dbReference type="InterPro" id="IPR045274">
    <property type="entry name" value="WAK-like"/>
</dbReference>
<protein>
    <submittedName>
        <fullName evidence="3">Uncharacterized protein</fullName>
    </submittedName>
</protein>
<dbReference type="InterPro" id="IPR011009">
    <property type="entry name" value="Kinase-like_dom_sf"/>
</dbReference>
<dbReference type="GO" id="GO:0005524">
    <property type="term" value="F:ATP binding"/>
    <property type="evidence" value="ECO:0007669"/>
    <property type="project" value="UniProtKB-KW"/>
</dbReference>
<keyword evidence="4" id="KW-1185">Reference proteome</keyword>
<organism evidence="3 4">
    <name type="scientific">Penstemon smallii</name>
    <dbReference type="NCBI Taxonomy" id="265156"/>
    <lineage>
        <taxon>Eukaryota</taxon>
        <taxon>Viridiplantae</taxon>
        <taxon>Streptophyta</taxon>
        <taxon>Embryophyta</taxon>
        <taxon>Tracheophyta</taxon>
        <taxon>Spermatophyta</taxon>
        <taxon>Magnoliopsida</taxon>
        <taxon>eudicotyledons</taxon>
        <taxon>Gunneridae</taxon>
        <taxon>Pentapetalae</taxon>
        <taxon>asterids</taxon>
        <taxon>lamiids</taxon>
        <taxon>Lamiales</taxon>
        <taxon>Plantaginaceae</taxon>
        <taxon>Cheloneae</taxon>
        <taxon>Penstemon</taxon>
    </lineage>
</organism>
<dbReference type="Gene3D" id="1.10.510.10">
    <property type="entry name" value="Transferase(Phosphotransferase) domain 1"/>
    <property type="match status" value="1"/>
</dbReference>
<reference evidence="3 4" key="1">
    <citation type="submission" date="2024-12" db="EMBL/GenBank/DDBJ databases">
        <title>The unique morphological basis and parallel evolutionary history of personate flowers in Penstemon.</title>
        <authorList>
            <person name="Depatie T.H."/>
            <person name="Wessinger C.A."/>
        </authorList>
    </citation>
    <scope>NUCLEOTIDE SEQUENCE [LARGE SCALE GENOMIC DNA]</scope>
    <source>
        <strain evidence="3">WTNN_2</strain>
        <tissue evidence="3">Leaf</tissue>
    </source>
</reference>
<dbReference type="PANTHER" id="PTHR27005">
    <property type="entry name" value="WALL-ASSOCIATED RECEPTOR KINASE-LIKE 21"/>
    <property type="match status" value="1"/>
</dbReference>
<accession>A0ABD3S0C1</accession>
<dbReference type="PANTHER" id="PTHR27005:SF283">
    <property type="entry name" value="OS02G0633066 PROTEIN"/>
    <property type="match status" value="1"/>
</dbReference>
<evidence type="ECO:0000313" key="4">
    <source>
        <dbReference type="Proteomes" id="UP001634393"/>
    </source>
</evidence>
<evidence type="ECO:0000256" key="2">
    <source>
        <dbReference type="ARBA" id="ARBA00022840"/>
    </source>
</evidence>
<dbReference type="AlphaFoldDB" id="A0ABD3S0C1"/>
<evidence type="ECO:0000256" key="1">
    <source>
        <dbReference type="ARBA" id="ARBA00022741"/>
    </source>
</evidence>
<dbReference type="Proteomes" id="UP001634393">
    <property type="component" value="Unassembled WGS sequence"/>
</dbReference>